<sequence length="282" mass="33877">MEQFVQNLKESLNRDIQAIESTEHGIFQKLTKIIFVLEKAFDELKTFVSSYTFRSQIEEIYFFKEAKPQISNQLMYYNEVYNIEMRMPTGTSNDKRVYLENILGRIKYFFDMNFDFYHYYRSGSTHLDKYYFLRGKPDIQLILDSFYFEKDTQFSTSHDFKVSNILAYEMLTVYLNNRLSKLEHPLQSVDKNPNYLKVRHTWTGKKVELIELVYALEKGGYIDNGQINIKDLITYIENIFNVDLGDFYHAYLKMRERKGSRTIFIDKLRKDLDERMDESDVR</sequence>
<proteinExistence type="predicted"/>
<dbReference type="AlphaFoldDB" id="A0A5J4S4N0"/>
<dbReference type="Pfam" id="PF09357">
    <property type="entry name" value="RteC"/>
    <property type="match status" value="1"/>
</dbReference>
<name>A0A5J4S4N0_9ZZZZ</name>
<dbReference type="EMBL" id="SNRY01000478">
    <property type="protein sequence ID" value="KAA6340191.1"/>
    <property type="molecule type" value="Genomic_DNA"/>
</dbReference>
<evidence type="ECO:0000313" key="1">
    <source>
        <dbReference type="EMBL" id="KAA6340191.1"/>
    </source>
</evidence>
<accession>A0A5J4S4N0</accession>
<reference evidence="1" key="1">
    <citation type="submission" date="2019-03" db="EMBL/GenBank/DDBJ databases">
        <title>Single cell metagenomics reveals metabolic interactions within the superorganism composed of flagellate Streblomastix strix and complex community of Bacteroidetes bacteria on its surface.</title>
        <authorList>
            <person name="Treitli S.C."/>
            <person name="Kolisko M."/>
            <person name="Husnik F."/>
            <person name="Keeling P."/>
            <person name="Hampl V."/>
        </authorList>
    </citation>
    <scope>NUCLEOTIDE SEQUENCE</scope>
    <source>
        <strain evidence="1">STM</strain>
    </source>
</reference>
<dbReference type="InterPro" id="IPR018534">
    <property type="entry name" value="Tet_reg_excision_RteC"/>
</dbReference>
<organism evidence="1">
    <name type="scientific">termite gut metagenome</name>
    <dbReference type="NCBI Taxonomy" id="433724"/>
    <lineage>
        <taxon>unclassified sequences</taxon>
        <taxon>metagenomes</taxon>
        <taxon>organismal metagenomes</taxon>
    </lineage>
</organism>
<protein>
    <recommendedName>
        <fullName evidence="2">RteC protein</fullName>
    </recommendedName>
</protein>
<gene>
    <name evidence="1" type="ORF">EZS27_011935</name>
</gene>
<evidence type="ECO:0008006" key="2">
    <source>
        <dbReference type="Google" id="ProtNLM"/>
    </source>
</evidence>
<comment type="caution">
    <text evidence="1">The sequence shown here is derived from an EMBL/GenBank/DDBJ whole genome shotgun (WGS) entry which is preliminary data.</text>
</comment>